<evidence type="ECO:0008006" key="4">
    <source>
        <dbReference type="Google" id="ProtNLM"/>
    </source>
</evidence>
<evidence type="ECO:0000313" key="2">
    <source>
        <dbReference type="EMBL" id="RIB21513.1"/>
    </source>
</evidence>
<feature type="region of interest" description="Disordered" evidence="1">
    <location>
        <begin position="370"/>
        <end position="390"/>
    </location>
</feature>
<keyword evidence="3" id="KW-1185">Reference proteome</keyword>
<organism evidence="2 3">
    <name type="scientific">Gigaspora rosea</name>
    <dbReference type="NCBI Taxonomy" id="44941"/>
    <lineage>
        <taxon>Eukaryota</taxon>
        <taxon>Fungi</taxon>
        <taxon>Fungi incertae sedis</taxon>
        <taxon>Mucoromycota</taxon>
        <taxon>Glomeromycotina</taxon>
        <taxon>Glomeromycetes</taxon>
        <taxon>Diversisporales</taxon>
        <taxon>Gigasporaceae</taxon>
        <taxon>Gigaspora</taxon>
    </lineage>
</organism>
<evidence type="ECO:0000313" key="3">
    <source>
        <dbReference type="Proteomes" id="UP000266673"/>
    </source>
</evidence>
<dbReference type="Proteomes" id="UP000266673">
    <property type="component" value="Unassembled WGS sequence"/>
</dbReference>
<sequence length="415" mass="47804">MSRSNKFGQKEVCPGKSCLSTVTRALGSYYILELSKKNDGPNLITKSSEPKGTEFEIGYFLKENKKNEHKVSIYHEKLVEPNQYGTCTLGIDKQNNYEAESPVNNPNNQLSEFNRDYLAEPFAEIEKEDIQELLNVSSIKKDIFPYCQKLTKTETADRTYTIGPIAKKKIEFKLLKMKEFINKASKMELNNADKIIINNKNPKAAEVDIESQVLSYAQRSIKVKETELIEVKDCGKQKLIRKRKSKIKKNLEESDHKNFVEEWNKSGDEFRITVSKAKTSIQTKSAKNPLSDEDIMLDKNKAFNYQKTADIGNINGMYSFEYCYQNGFGIEKDEHKAFEYYKKSTDTGSTNRAYMVRSHIEESIARIRKDDNKNERRKNNDIIQNSNSSSAEMEKDLLLRDFTGAQSQEEAYVMD</sequence>
<proteinExistence type="predicted"/>
<dbReference type="SUPFAM" id="SSF81901">
    <property type="entry name" value="HCP-like"/>
    <property type="match status" value="1"/>
</dbReference>
<comment type="caution">
    <text evidence="2">The sequence shown here is derived from an EMBL/GenBank/DDBJ whole genome shotgun (WGS) entry which is preliminary data.</text>
</comment>
<gene>
    <name evidence="2" type="ORF">C2G38_2176455</name>
</gene>
<feature type="compositionally biased region" description="Basic and acidic residues" evidence="1">
    <location>
        <begin position="370"/>
        <end position="380"/>
    </location>
</feature>
<protein>
    <recommendedName>
        <fullName evidence="4">Sel1 repeat-containing protein</fullName>
    </recommendedName>
</protein>
<accession>A0A397VNN4</accession>
<dbReference type="InterPro" id="IPR011990">
    <property type="entry name" value="TPR-like_helical_dom_sf"/>
</dbReference>
<dbReference type="OrthoDB" id="2384430at2759"/>
<name>A0A397VNN4_9GLOM</name>
<dbReference type="Gene3D" id="1.25.40.10">
    <property type="entry name" value="Tetratricopeptide repeat domain"/>
    <property type="match status" value="1"/>
</dbReference>
<evidence type="ECO:0000256" key="1">
    <source>
        <dbReference type="SAM" id="MobiDB-lite"/>
    </source>
</evidence>
<feature type="compositionally biased region" description="Low complexity" evidence="1">
    <location>
        <begin position="381"/>
        <end position="390"/>
    </location>
</feature>
<dbReference type="EMBL" id="QKWP01000357">
    <property type="protein sequence ID" value="RIB21513.1"/>
    <property type="molecule type" value="Genomic_DNA"/>
</dbReference>
<reference evidence="2 3" key="1">
    <citation type="submission" date="2018-06" db="EMBL/GenBank/DDBJ databases">
        <title>Comparative genomics reveals the genomic features of Rhizophagus irregularis, R. cerebriforme, R. diaphanum and Gigaspora rosea, and their symbiotic lifestyle signature.</title>
        <authorList>
            <person name="Morin E."/>
            <person name="San Clemente H."/>
            <person name="Chen E.C.H."/>
            <person name="De La Providencia I."/>
            <person name="Hainaut M."/>
            <person name="Kuo A."/>
            <person name="Kohler A."/>
            <person name="Murat C."/>
            <person name="Tang N."/>
            <person name="Roy S."/>
            <person name="Loubradou J."/>
            <person name="Henrissat B."/>
            <person name="Grigoriev I.V."/>
            <person name="Corradi N."/>
            <person name="Roux C."/>
            <person name="Martin F.M."/>
        </authorList>
    </citation>
    <scope>NUCLEOTIDE SEQUENCE [LARGE SCALE GENOMIC DNA]</scope>
    <source>
        <strain evidence="2 3">DAOM 194757</strain>
    </source>
</reference>
<dbReference type="AlphaFoldDB" id="A0A397VNN4"/>